<comment type="similarity">
    <text evidence="1 2">Belongs to the outer membrane factor (OMF) (TC 1.B.17) family.</text>
</comment>
<feature type="region of interest" description="Disordered" evidence="3">
    <location>
        <begin position="487"/>
        <end position="529"/>
    </location>
</feature>
<feature type="compositionally biased region" description="Low complexity" evidence="3">
    <location>
        <begin position="507"/>
        <end position="519"/>
    </location>
</feature>
<dbReference type="NCBIfam" id="TIGR01845">
    <property type="entry name" value="outer_NodT"/>
    <property type="match status" value="1"/>
</dbReference>
<evidence type="ECO:0000313" key="5">
    <source>
        <dbReference type="Proteomes" id="UP000326641"/>
    </source>
</evidence>
<dbReference type="GO" id="GO:0005886">
    <property type="term" value="C:plasma membrane"/>
    <property type="evidence" value="ECO:0007669"/>
    <property type="project" value="UniProtKB-SubCell"/>
</dbReference>
<dbReference type="GO" id="GO:0015562">
    <property type="term" value="F:efflux transmembrane transporter activity"/>
    <property type="evidence" value="ECO:0007669"/>
    <property type="project" value="InterPro"/>
</dbReference>
<feature type="compositionally biased region" description="Pro residues" evidence="3">
    <location>
        <begin position="520"/>
        <end position="529"/>
    </location>
</feature>
<comment type="subcellular location">
    <subcellularLocation>
        <location evidence="2">Cell membrane</location>
        <topology evidence="2">Lipid-anchor</topology>
    </subcellularLocation>
</comment>
<keyword evidence="5" id="KW-1185">Reference proteome</keyword>
<evidence type="ECO:0000256" key="3">
    <source>
        <dbReference type="SAM" id="MobiDB-lite"/>
    </source>
</evidence>
<gene>
    <name evidence="4" type="ORF">DF3PA_120093</name>
</gene>
<keyword evidence="2" id="KW-0564">Palmitate</keyword>
<sequence length="529" mass="57566">MVGQFTAGSVSRNARILPTRWAMIGRAAAMSALLAGCTAVGPDYQPPQTAMPDQWQQDLVRGLPAGQVDLRSWWTSFNDPLLTELITTANSDNLGVKEAVARILEARARVGIASGEQLPGVDAGGEITRDRLSKGVAEGFDQSRQRTSTLYNTGLDASWELDLWGRISRSVESADASYQAVLEDYRDVVISLSAQVARTYVEIRTLQARIAAAQANAGTQRKTLKLVRDRKATGLASDLEVAQAELNLATTESLVPALQAALQRSIHALGVLTGRRPQALYPRFAASAPIPQPAAAITAGAPADLLRRRPDIRAAERQLAAQTAQIGVATADLYPRFTLSGFLALQKFGARNFFESGNIAYQFGPSMVWNVFDGGRIRSNIKAQDALTEQALLRYEQAVLRALQEVEDALVDYAREIERRDLLARSVTAARRSVQLVQNLYVTGLTDFQNVQDQERSLFQQEDALAQSAGLVTQNLIRIYRALGGGWSPEPDKKRQPSKLPPSSQTVVARAPLPTAVVPRPAPAPRRKP</sequence>
<dbReference type="AlphaFoldDB" id="A0A564WB38"/>
<comment type="caution">
    <text evidence="4">The sequence shown here is derived from an EMBL/GenBank/DDBJ whole genome shotgun (WGS) entry which is preliminary data.</text>
</comment>
<dbReference type="Proteomes" id="UP000326641">
    <property type="component" value="Unassembled WGS sequence"/>
</dbReference>
<organism evidence="4 5">
    <name type="scientific">Candidatus Defluviicoccus seviourii</name>
    <dbReference type="NCBI Taxonomy" id="2565273"/>
    <lineage>
        <taxon>Bacteria</taxon>
        <taxon>Pseudomonadati</taxon>
        <taxon>Pseudomonadota</taxon>
        <taxon>Alphaproteobacteria</taxon>
        <taxon>Rhodospirillales</taxon>
        <taxon>Rhodospirillaceae</taxon>
        <taxon>Defluviicoccus</taxon>
    </lineage>
</organism>
<dbReference type="Pfam" id="PF02321">
    <property type="entry name" value="OEP"/>
    <property type="match status" value="2"/>
</dbReference>
<keyword evidence="2" id="KW-0472">Membrane</keyword>
<dbReference type="PANTHER" id="PTHR30203">
    <property type="entry name" value="OUTER MEMBRANE CATION EFFLUX PROTEIN"/>
    <property type="match status" value="1"/>
</dbReference>
<dbReference type="EMBL" id="UXAT02000004">
    <property type="protein sequence ID" value="VUX45491.1"/>
    <property type="molecule type" value="Genomic_DNA"/>
</dbReference>
<dbReference type="Gene3D" id="1.20.1600.10">
    <property type="entry name" value="Outer membrane efflux proteins (OEP)"/>
    <property type="match status" value="1"/>
</dbReference>
<evidence type="ECO:0000313" key="4">
    <source>
        <dbReference type="EMBL" id="VUX45491.1"/>
    </source>
</evidence>
<keyword evidence="2" id="KW-1134">Transmembrane beta strand</keyword>
<reference evidence="4" key="1">
    <citation type="submission" date="2018-11" db="EMBL/GenBank/DDBJ databases">
        <authorList>
            <person name="Onetto C."/>
        </authorList>
    </citation>
    <scope>NUCLEOTIDE SEQUENCE [LARGE SCALE GENOMIC DNA]</scope>
</reference>
<evidence type="ECO:0000256" key="2">
    <source>
        <dbReference type="RuleBase" id="RU362097"/>
    </source>
</evidence>
<name>A0A564WB38_9PROT</name>
<dbReference type="InterPro" id="IPR010131">
    <property type="entry name" value="MdtP/NodT-like"/>
</dbReference>
<dbReference type="SUPFAM" id="SSF56954">
    <property type="entry name" value="Outer membrane efflux proteins (OEP)"/>
    <property type="match status" value="1"/>
</dbReference>
<keyword evidence="2" id="KW-0449">Lipoprotein</keyword>
<accession>A0A564WB38</accession>
<dbReference type="Gene3D" id="2.20.200.10">
    <property type="entry name" value="Outer membrane efflux proteins (OEP)"/>
    <property type="match status" value="1"/>
</dbReference>
<dbReference type="InterPro" id="IPR003423">
    <property type="entry name" value="OMP_efflux"/>
</dbReference>
<evidence type="ECO:0000256" key="1">
    <source>
        <dbReference type="ARBA" id="ARBA00007613"/>
    </source>
</evidence>
<keyword evidence="2" id="KW-0812">Transmembrane</keyword>
<dbReference type="PANTHER" id="PTHR30203:SF25">
    <property type="entry name" value="OUTER MEMBRANE PROTEIN-RELATED"/>
    <property type="match status" value="1"/>
</dbReference>
<proteinExistence type="inferred from homology"/>
<protein>
    <submittedName>
        <fullName evidence="4">RND transporter</fullName>
    </submittedName>
</protein>